<dbReference type="PRINTS" id="PR00162">
    <property type="entry name" value="RIESKE"/>
</dbReference>
<organism evidence="8">
    <name type="scientific">freshwater metagenome</name>
    <dbReference type="NCBI Taxonomy" id="449393"/>
    <lineage>
        <taxon>unclassified sequences</taxon>
        <taxon>metagenomes</taxon>
        <taxon>ecological metagenomes</taxon>
    </lineage>
</organism>
<dbReference type="GO" id="GO:0046872">
    <property type="term" value="F:metal ion binding"/>
    <property type="evidence" value="ECO:0007669"/>
    <property type="project" value="UniProtKB-KW"/>
</dbReference>
<keyword evidence="4" id="KW-0411">Iron-sulfur</keyword>
<evidence type="ECO:0000256" key="1">
    <source>
        <dbReference type="ARBA" id="ARBA00022714"/>
    </source>
</evidence>
<proteinExistence type="predicted"/>
<sequence length="124" mass="14068">MYLRKFNPQVDREPRDEYNEYIAISTACMHLGCPVHFVTAANRFICPCHGGVYDFVGKVSGGPPVRPLDRFYTRVEAGQVFIGPRFSVNSELKRFSPRDPGEPLDGVGQYLYPSRPTMRKLPNT</sequence>
<evidence type="ECO:0000256" key="4">
    <source>
        <dbReference type="ARBA" id="ARBA00023014"/>
    </source>
</evidence>
<comment type="cofactor">
    <cofactor evidence="6">
        <name>[2Fe-2S] cluster</name>
        <dbReference type="ChEBI" id="CHEBI:190135"/>
    </cofactor>
</comment>
<dbReference type="InterPro" id="IPR005805">
    <property type="entry name" value="Rieske_Fe-S_prot_C"/>
</dbReference>
<keyword evidence="2" id="KW-0479">Metal-binding</keyword>
<gene>
    <name evidence="8" type="ORF">UFOPK3423_01289</name>
</gene>
<dbReference type="GO" id="GO:0016020">
    <property type="term" value="C:membrane"/>
    <property type="evidence" value="ECO:0007669"/>
    <property type="project" value="InterPro"/>
</dbReference>
<name>A0A6J7EKW6_9ZZZZ</name>
<protein>
    <submittedName>
        <fullName evidence="8">Unannotated protein</fullName>
    </submittedName>
</protein>
<keyword evidence="1" id="KW-0001">2Fe-2S</keyword>
<evidence type="ECO:0000259" key="7">
    <source>
        <dbReference type="PROSITE" id="PS51296"/>
    </source>
</evidence>
<dbReference type="InterPro" id="IPR036922">
    <property type="entry name" value="Rieske_2Fe-2S_sf"/>
</dbReference>
<dbReference type="InterPro" id="IPR014349">
    <property type="entry name" value="Rieske_Fe-S_prot"/>
</dbReference>
<keyword evidence="3" id="KW-0408">Iron</keyword>
<evidence type="ECO:0000256" key="3">
    <source>
        <dbReference type="ARBA" id="ARBA00023004"/>
    </source>
</evidence>
<dbReference type="InterPro" id="IPR017941">
    <property type="entry name" value="Rieske_2Fe-2S"/>
</dbReference>
<dbReference type="AlphaFoldDB" id="A0A6J7EKW6"/>
<evidence type="ECO:0000313" key="8">
    <source>
        <dbReference type="EMBL" id="CAB4880263.1"/>
    </source>
</evidence>
<evidence type="ECO:0000256" key="5">
    <source>
        <dbReference type="ARBA" id="ARBA00023157"/>
    </source>
</evidence>
<dbReference type="EMBL" id="CAFBLQ010000160">
    <property type="protein sequence ID" value="CAB4880263.1"/>
    <property type="molecule type" value="Genomic_DNA"/>
</dbReference>
<reference evidence="8" key="1">
    <citation type="submission" date="2020-05" db="EMBL/GenBank/DDBJ databases">
        <authorList>
            <person name="Chiriac C."/>
            <person name="Salcher M."/>
            <person name="Ghai R."/>
            <person name="Kavagutti S V."/>
        </authorList>
    </citation>
    <scope>NUCLEOTIDE SEQUENCE</scope>
</reference>
<keyword evidence="5" id="KW-1015">Disulfide bond</keyword>
<evidence type="ECO:0000256" key="6">
    <source>
        <dbReference type="ARBA" id="ARBA00034078"/>
    </source>
</evidence>
<dbReference type="GO" id="GO:0051537">
    <property type="term" value="F:2 iron, 2 sulfur cluster binding"/>
    <property type="evidence" value="ECO:0007669"/>
    <property type="project" value="UniProtKB-KW"/>
</dbReference>
<accession>A0A6J7EKW6</accession>
<dbReference type="Pfam" id="PF00355">
    <property type="entry name" value="Rieske"/>
    <property type="match status" value="1"/>
</dbReference>
<dbReference type="SUPFAM" id="SSF50022">
    <property type="entry name" value="ISP domain"/>
    <property type="match status" value="1"/>
</dbReference>
<evidence type="ECO:0000256" key="2">
    <source>
        <dbReference type="ARBA" id="ARBA00022723"/>
    </source>
</evidence>
<dbReference type="PROSITE" id="PS51296">
    <property type="entry name" value="RIESKE"/>
    <property type="match status" value="1"/>
</dbReference>
<dbReference type="Gene3D" id="2.102.10.10">
    <property type="entry name" value="Rieske [2Fe-2S] iron-sulphur domain"/>
    <property type="match status" value="1"/>
</dbReference>
<dbReference type="PANTHER" id="PTHR10134">
    <property type="entry name" value="CYTOCHROME B-C1 COMPLEX SUBUNIT RIESKE, MITOCHONDRIAL"/>
    <property type="match status" value="1"/>
</dbReference>
<feature type="domain" description="Rieske" evidence="7">
    <location>
        <begin position="15"/>
        <end position="82"/>
    </location>
</feature>